<organism evidence="2 3">
    <name type="scientific">Haemaphysalis longicornis</name>
    <name type="common">Bush tick</name>
    <dbReference type="NCBI Taxonomy" id="44386"/>
    <lineage>
        <taxon>Eukaryota</taxon>
        <taxon>Metazoa</taxon>
        <taxon>Ecdysozoa</taxon>
        <taxon>Arthropoda</taxon>
        <taxon>Chelicerata</taxon>
        <taxon>Arachnida</taxon>
        <taxon>Acari</taxon>
        <taxon>Parasitiformes</taxon>
        <taxon>Ixodida</taxon>
        <taxon>Ixodoidea</taxon>
        <taxon>Ixodidae</taxon>
        <taxon>Haemaphysalinae</taxon>
        <taxon>Haemaphysalis</taxon>
    </lineage>
</organism>
<dbReference type="EMBL" id="JABSTR010000006">
    <property type="protein sequence ID" value="KAH9373096.1"/>
    <property type="molecule type" value="Genomic_DNA"/>
</dbReference>
<gene>
    <name evidence="2" type="ORF">HPB48_006931</name>
</gene>
<evidence type="ECO:0000313" key="3">
    <source>
        <dbReference type="Proteomes" id="UP000821853"/>
    </source>
</evidence>
<feature type="region of interest" description="Disordered" evidence="1">
    <location>
        <begin position="70"/>
        <end position="90"/>
    </location>
</feature>
<keyword evidence="3" id="KW-1185">Reference proteome</keyword>
<feature type="compositionally biased region" description="Basic and acidic residues" evidence="1">
    <location>
        <begin position="77"/>
        <end position="90"/>
    </location>
</feature>
<evidence type="ECO:0000313" key="2">
    <source>
        <dbReference type="EMBL" id="KAH9373096.1"/>
    </source>
</evidence>
<dbReference type="VEuPathDB" id="VectorBase:HLOH_045330"/>
<dbReference type="AlphaFoldDB" id="A0A9J6GF41"/>
<sequence>MDQGIIETTGKLYRKALMLRNRTAYDASKRYNVNLLSATYFLNSSWQELASSKVTNCFANASFFITVVSGPDDDQPEHDRTRNDLYEAVH</sequence>
<name>A0A9J6GF41_HAELO</name>
<protein>
    <submittedName>
        <fullName evidence="2">Uncharacterized protein</fullName>
    </submittedName>
</protein>
<accession>A0A9J6GF41</accession>
<dbReference type="Proteomes" id="UP000821853">
    <property type="component" value="Chromosome 4"/>
</dbReference>
<evidence type="ECO:0000256" key="1">
    <source>
        <dbReference type="SAM" id="MobiDB-lite"/>
    </source>
</evidence>
<reference evidence="2 3" key="1">
    <citation type="journal article" date="2020" name="Cell">
        <title>Large-Scale Comparative Analyses of Tick Genomes Elucidate Their Genetic Diversity and Vector Capacities.</title>
        <authorList>
            <consortium name="Tick Genome and Microbiome Consortium (TIGMIC)"/>
            <person name="Jia N."/>
            <person name="Wang J."/>
            <person name="Shi W."/>
            <person name="Du L."/>
            <person name="Sun Y."/>
            <person name="Zhan W."/>
            <person name="Jiang J.F."/>
            <person name="Wang Q."/>
            <person name="Zhang B."/>
            <person name="Ji P."/>
            <person name="Bell-Sakyi L."/>
            <person name="Cui X.M."/>
            <person name="Yuan T.T."/>
            <person name="Jiang B.G."/>
            <person name="Yang W.F."/>
            <person name="Lam T.T."/>
            <person name="Chang Q.C."/>
            <person name="Ding S.J."/>
            <person name="Wang X.J."/>
            <person name="Zhu J.G."/>
            <person name="Ruan X.D."/>
            <person name="Zhao L."/>
            <person name="Wei J.T."/>
            <person name="Ye R.Z."/>
            <person name="Que T.C."/>
            <person name="Du C.H."/>
            <person name="Zhou Y.H."/>
            <person name="Cheng J.X."/>
            <person name="Dai P.F."/>
            <person name="Guo W.B."/>
            <person name="Han X.H."/>
            <person name="Huang E.J."/>
            <person name="Li L.F."/>
            <person name="Wei W."/>
            <person name="Gao Y.C."/>
            <person name="Liu J.Z."/>
            <person name="Shao H.Z."/>
            <person name="Wang X."/>
            <person name="Wang C.C."/>
            <person name="Yang T.C."/>
            <person name="Huo Q.B."/>
            <person name="Li W."/>
            <person name="Chen H.Y."/>
            <person name="Chen S.E."/>
            <person name="Zhou L.G."/>
            <person name="Ni X.B."/>
            <person name="Tian J.H."/>
            <person name="Sheng Y."/>
            <person name="Liu T."/>
            <person name="Pan Y.S."/>
            <person name="Xia L.Y."/>
            <person name="Li J."/>
            <person name="Zhao F."/>
            <person name="Cao W.C."/>
        </authorList>
    </citation>
    <scope>NUCLEOTIDE SEQUENCE [LARGE SCALE GENOMIC DNA]</scope>
    <source>
        <strain evidence="2">HaeL-2018</strain>
    </source>
</reference>
<dbReference type="OrthoDB" id="125347at2759"/>
<proteinExistence type="predicted"/>
<comment type="caution">
    <text evidence="2">The sequence shown here is derived from an EMBL/GenBank/DDBJ whole genome shotgun (WGS) entry which is preliminary data.</text>
</comment>